<dbReference type="Pfam" id="PF02627">
    <property type="entry name" value="CMD"/>
    <property type="match status" value="1"/>
</dbReference>
<dbReference type="InterPro" id="IPR052512">
    <property type="entry name" value="4CMD/NDH-1_regulator"/>
</dbReference>
<keyword evidence="3" id="KW-1185">Reference proteome</keyword>
<dbReference type="GO" id="GO:0051920">
    <property type="term" value="F:peroxiredoxin activity"/>
    <property type="evidence" value="ECO:0007669"/>
    <property type="project" value="InterPro"/>
</dbReference>
<dbReference type="PANTHER" id="PTHR33570:SF10">
    <property type="entry name" value="GAMMA-CARBOXYMUCONOLACTONE DECARBOXYLASE"/>
    <property type="match status" value="1"/>
</dbReference>
<dbReference type="InterPro" id="IPR029032">
    <property type="entry name" value="AhpD-like"/>
</dbReference>
<dbReference type="RefSeq" id="WP_078503063.1">
    <property type="nucleotide sequence ID" value="NZ_MSZX01000024.1"/>
</dbReference>
<dbReference type="OrthoDB" id="9802489at2"/>
<accession>A0A1T2WZC7</accession>
<dbReference type="InterPro" id="IPR003779">
    <property type="entry name" value="CMD-like"/>
</dbReference>
<evidence type="ECO:0000313" key="2">
    <source>
        <dbReference type="EMBL" id="OPA72989.1"/>
    </source>
</evidence>
<comment type="caution">
    <text evidence="2">The sequence shown here is derived from an EMBL/GenBank/DDBJ whole genome shotgun (WGS) entry which is preliminary data.</text>
</comment>
<feature type="domain" description="Carboxymuconolactone decarboxylase-like" evidence="1">
    <location>
        <begin position="33"/>
        <end position="117"/>
    </location>
</feature>
<dbReference type="STRING" id="1324314.BVG16_30995"/>
<reference evidence="2 3" key="1">
    <citation type="submission" date="2017-01" db="EMBL/GenBank/DDBJ databases">
        <title>Genome analysis of Paenibacillus selenitrireducens ES3-24.</title>
        <authorList>
            <person name="Xu D."/>
            <person name="Yao R."/>
            <person name="Zheng S."/>
        </authorList>
    </citation>
    <scope>NUCLEOTIDE SEQUENCE [LARGE SCALE GENOMIC DNA]</scope>
    <source>
        <strain evidence="2 3">ES3-24</strain>
    </source>
</reference>
<proteinExistence type="predicted"/>
<dbReference type="EMBL" id="MSZX01000024">
    <property type="protein sequence ID" value="OPA72989.1"/>
    <property type="molecule type" value="Genomic_DNA"/>
</dbReference>
<gene>
    <name evidence="2" type="ORF">BVG16_30995</name>
</gene>
<evidence type="ECO:0000259" key="1">
    <source>
        <dbReference type="Pfam" id="PF02627"/>
    </source>
</evidence>
<dbReference type="AlphaFoldDB" id="A0A1T2WZC7"/>
<protein>
    <submittedName>
        <fullName evidence="2">Carboxymuconolactone decarboxylase</fullName>
    </submittedName>
</protein>
<name>A0A1T2WZC7_9BACL</name>
<organism evidence="2 3">
    <name type="scientific">Paenibacillus selenitireducens</name>
    <dbReference type="NCBI Taxonomy" id="1324314"/>
    <lineage>
        <taxon>Bacteria</taxon>
        <taxon>Bacillati</taxon>
        <taxon>Bacillota</taxon>
        <taxon>Bacilli</taxon>
        <taxon>Bacillales</taxon>
        <taxon>Paenibacillaceae</taxon>
        <taxon>Paenibacillus</taxon>
    </lineage>
</organism>
<dbReference type="PANTHER" id="PTHR33570">
    <property type="entry name" value="4-CARBOXYMUCONOLACTONE DECARBOXYLASE FAMILY PROTEIN"/>
    <property type="match status" value="1"/>
</dbReference>
<dbReference type="SUPFAM" id="SSF69118">
    <property type="entry name" value="AhpD-like"/>
    <property type="match status" value="1"/>
</dbReference>
<evidence type="ECO:0000313" key="3">
    <source>
        <dbReference type="Proteomes" id="UP000190188"/>
    </source>
</evidence>
<dbReference type="Gene3D" id="1.20.1290.10">
    <property type="entry name" value="AhpD-like"/>
    <property type="match status" value="1"/>
</dbReference>
<sequence length="129" mass="14583">MSNERYTRGWEKLMQIDGEGGKRVIESMRDIAPDLGKYVVEFAFGEIYAREVLDLKQRQLITIASLTTQGGCEPQLNVHINAALNVGLSPNEVIEAIMHCIPYTGFPRVLNAVFVAKQIFEERNLKIMN</sequence>
<dbReference type="Proteomes" id="UP000190188">
    <property type="component" value="Unassembled WGS sequence"/>
</dbReference>